<dbReference type="Gene3D" id="1.50.10.10">
    <property type="match status" value="3"/>
</dbReference>
<feature type="signal peptide" evidence="11">
    <location>
        <begin position="1"/>
        <end position="25"/>
    </location>
</feature>
<feature type="compositionally biased region" description="Basic and acidic residues" evidence="10">
    <location>
        <begin position="64"/>
        <end position="85"/>
    </location>
</feature>
<dbReference type="GO" id="GO:0005975">
    <property type="term" value="P:carbohydrate metabolic process"/>
    <property type="evidence" value="ECO:0007669"/>
    <property type="project" value="InterPro"/>
</dbReference>
<sequence length="985" mass="109777">MPRRRYRLFTVFAVVIVILLYRVLQNSWEAQQPRPVVGVEQTKVSPKVPPSNHDAPVGPPKEQIPLKDENKGKPTTDRIAQKVDSEGSVGAKKPLQEGDDAGDEAKKGDSSKDAQIKEPSVGTLPEIDSTSTSGIKTNKIQNEEVPLQKPPTDSKSDETTSVLSPKPTKVHWVKPKEHFPLPKESIITLPTGTAKKIPRIQHVFFPEAEGPKKKRLQRQAMVKEEIRRSWAGYRKYAWMHDELTPVTNRSRDPFCGWAATLVDSLDTLWIAGLKDEFDEAAKAAKSIDFTYTNRFEIPVFETTIRYLGGLIAAFDVSGGASGGYGFLLDKAVELAEILMGIFDTPNRMPLLFYQWRPESTSEPHRAGRVGMAELATLSMEFTRLAQLTAQHKYYDAIDRITNGLIELQKRGTTMPGLFPENLDISGCNRTATNERDAMSRAAKAQVDSEKDLDEPEGYVGGSSAKDSSHAEKGKNLDDRLERRAPPPPQQKDVDAALSSVKPSRAKAQSKSQIPLRADGSESEWDCVPQGFVPSGFGYESYHMGGGQDSAYEYFGKEYLLLGGKEPKYQKLYEDAIDSINRHLLFRPMVQGDWDIIFPAKVGLKPDGASPDVDYEVTHLTCFIGGMYALGGKLFGREKDVEYAKKFTNGCVWAYQSTATGVMPEYGQVVPCPSFEKCSFNESLWWQQLDPMFDRRDQQVLDWEKDESERERTNKEEAERQKAELGKENSTREDASSDEANKGHTSSQDSSNANSASSSTTDKSNSLEKRSPLSVEPENVGFISSDGTSSQSTSSKKSTADDDGPSKKGKSDESGDSARKQKSSAEPTLKIPVLKEEYHSRPKAPSIPPNRAHGSGWSSKPLTHKEYVQEKIKDGMPPGYKSVGSTKYILRPEAIESVWYMYRITGDSSWMEKGWAMFEATMEATRAPQANSAIDNVLLKDHILLNEMESFWLAETLKYYYLLFSGPDVISLDEWVLNTEAHPFKL</sequence>
<dbReference type="KEGG" id="pchm:VFPPC_08072"/>
<dbReference type="EC" id="3.2.1.-" evidence="9"/>
<dbReference type="OrthoDB" id="8118055at2759"/>
<keyword evidence="7" id="KW-0479">Metal-binding</keyword>
<dbReference type="GeneID" id="28850832"/>
<keyword evidence="13" id="KW-1185">Reference proteome</keyword>
<dbReference type="SUPFAM" id="SSF48225">
    <property type="entry name" value="Seven-hairpin glycosidases"/>
    <property type="match status" value="1"/>
</dbReference>
<keyword evidence="7" id="KW-0106">Calcium</keyword>
<evidence type="ECO:0000313" key="13">
    <source>
        <dbReference type="Proteomes" id="UP000078397"/>
    </source>
</evidence>
<keyword evidence="9" id="KW-0326">Glycosidase</keyword>
<evidence type="ECO:0000256" key="7">
    <source>
        <dbReference type="PIRSR" id="PIRSR601382-2"/>
    </source>
</evidence>
<dbReference type="PRINTS" id="PR00747">
    <property type="entry name" value="GLYHDRLASE47"/>
</dbReference>
<keyword evidence="11" id="KW-0732">Signal</keyword>
<keyword evidence="4 9" id="KW-0378">Hydrolase</keyword>
<evidence type="ECO:0000256" key="10">
    <source>
        <dbReference type="SAM" id="MobiDB-lite"/>
    </source>
</evidence>
<evidence type="ECO:0000256" key="1">
    <source>
        <dbReference type="ARBA" id="ARBA00001913"/>
    </source>
</evidence>
<feature type="active site" evidence="6">
    <location>
        <position position="892"/>
    </location>
</feature>
<dbReference type="AlphaFoldDB" id="A0A179FMZ6"/>
<dbReference type="STRING" id="1380566.A0A179FMZ6"/>
<evidence type="ECO:0000256" key="6">
    <source>
        <dbReference type="PIRSR" id="PIRSR601382-1"/>
    </source>
</evidence>
<dbReference type="EMBL" id="LSBJ02000004">
    <property type="protein sequence ID" value="OAQ66531.1"/>
    <property type="molecule type" value="Genomic_DNA"/>
</dbReference>
<dbReference type="PANTHER" id="PTHR11742">
    <property type="entry name" value="MANNOSYL-OLIGOSACCHARIDE ALPHA-1,2-MANNOSIDASE-RELATED"/>
    <property type="match status" value="1"/>
</dbReference>
<feature type="compositionally biased region" description="Basic and acidic residues" evidence="10">
    <location>
        <begin position="466"/>
        <end position="484"/>
    </location>
</feature>
<dbReference type="InterPro" id="IPR036026">
    <property type="entry name" value="Seven-hairpin_glycosidases"/>
</dbReference>
<feature type="active site" evidence="6">
    <location>
        <position position="548"/>
    </location>
</feature>
<gene>
    <name evidence="12" type="ORF">VFPPC_08072</name>
</gene>
<dbReference type="GO" id="GO:0036503">
    <property type="term" value="P:ERAD pathway"/>
    <property type="evidence" value="ECO:0007669"/>
    <property type="project" value="UniProtKB-ARBA"/>
</dbReference>
<evidence type="ECO:0000313" key="12">
    <source>
        <dbReference type="EMBL" id="OAQ66531.1"/>
    </source>
</evidence>
<feature type="chain" id="PRO_5008101880" description="alpha-1,2-Mannosidase" evidence="11">
    <location>
        <begin position="26"/>
        <end position="985"/>
    </location>
</feature>
<comment type="similarity">
    <text evidence="3 9">Belongs to the glycosyl hydrolase 47 family.</text>
</comment>
<feature type="compositionally biased region" description="Polar residues" evidence="10">
    <location>
        <begin position="128"/>
        <end position="140"/>
    </location>
</feature>
<evidence type="ECO:0000256" key="11">
    <source>
        <dbReference type="SAM" id="SignalP"/>
    </source>
</evidence>
<feature type="binding site" evidence="7">
    <location>
        <position position="978"/>
    </location>
    <ligand>
        <name>Ca(2+)</name>
        <dbReference type="ChEBI" id="CHEBI:29108"/>
    </ligand>
</feature>
<dbReference type="GO" id="GO:0005783">
    <property type="term" value="C:endoplasmic reticulum"/>
    <property type="evidence" value="ECO:0007669"/>
    <property type="project" value="TreeGrafter"/>
</dbReference>
<proteinExistence type="inferred from homology"/>
<evidence type="ECO:0000256" key="9">
    <source>
        <dbReference type="RuleBase" id="RU361193"/>
    </source>
</evidence>
<dbReference type="Proteomes" id="UP000078397">
    <property type="component" value="Unassembled WGS sequence"/>
</dbReference>
<feature type="compositionally biased region" description="Basic and acidic residues" evidence="10">
    <location>
        <begin position="703"/>
        <end position="741"/>
    </location>
</feature>
<accession>A0A179FMZ6</accession>
<dbReference type="InterPro" id="IPR012341">
    <property type="entry name" value="6hp_glycosidase-like_sf"/>
</dbReference>
<evidence type="ECO:0000256" key="2">
    <source>
        <dbReference type="ARBA" id="ARBA00004922"/>
    </source>
</evidence>
<dbReference type="Pfam" id="PF01532">
    <property type="entry name" value="Glyco_hydro_47"/>
    <property type="match status" value="1"/>
</dbReference>
<comment type="pathway">
    <text evidence="2">Protein modification; protein glycosylation.</text>
</comment>
<feature type="region of interest" description="Disordered" evidence="10">
    <location>
        <begin position="703"/>
        <end position="861"/>
    </location>
</feature>
<evidence type="ECO:0000256" key="3">
    <source>
        <dbReference type="ARBA" id="ARBA00007658"/>
    </source>
</evidence>
<comment type="cofactor">
    <cofactor evidence="1 7">
        <name>Ca(2+)</name>
        <dbReference type="ChEBI" id="CHEBI:29108"/>
    </cofactor>
</comment>
<feature type="region of interest" description="Disordered" evidence="10">
    <location>
        <begin position="433"/>
        <end position="521"/>
    </location>
</feature>
<feature type="disulfide bond" evidence="8">
    <location>
        <begin position="621"/>
        <end position="650"/>
    </location>
</feature>
<evidence type="ECO:0000256" key="4">
    <source>
        <dbReference type="ARBA" id="ARBA00022801"/>
    </source>
</evidence>
<dbReference type="GO" id="GO:0004571">
    <property type="term" value="F:mannosyl-oligosaccharide 1,2-alpha-mannosidase activity"/>
    <property type="evidence" value="ECO:0007669"/>
    <property type="project" value="InterPro"/>
</dbReference>
<comment type="caution">
    <text evidence="12">The sequence shown here is derived from an EMBL/GenBank/DDBJ whole genome shotgun (WGS) entry which is preliminary data.</text>
</comment>
<dbReference type="InterPro" id="IPR050749">
    <property type="entry name" value="Glycosyl_Hydrolase_47"/>
</dbReference>
<feature type="compositionally biased region" description="Basic and acidic residues" evidence="10">
    <location>
        <begin position="797"/>
        <end position="818"/>
    </location>
</feature>
<feature type="compositionally biased region" description="Basic and acidic residues" evidence="10">
    <location>
        <begin position="103"/>
        <end position="116"/>
    </location>
</feature>
<dbReference type="GO" id="GO:0016020">
    <property type="term" value="C:membrane"/>
    <property type="evidence" value="ECO:0007669"/>
    <property type="project" value="InterPro"/>
</dbReference>
<reference evidence="12 13" key="1">
    <citation type="journal article" date="2016" name="PLoS Pathog.">
        <title>Biosynthesis of antibiotic leucinostatins in bio-control fungus Purpureocillium lilacinum and their inhibition on phytophthora revealed by genome mining.</title>
        <authorList>
            <person name="Wang G."/>
            <person name="Liu Z."/>
            <person name="Lin R."/>
            <person name="Li E."/>
            <person name="Mao Z."/>
            <person name="Ling J."/>
            <person name="Yang Y."/>
            <person name="Yin W.B."/>
            <person name="Xie B."/>
        </authorList>
    </citation>
    <scope>NUCLEOTIDE SEQUENCE [LARGE SCALE GENOMIC DNA]</scope>
    <source>
        <strain evidence="12">170</strain>
    </source>
</reference>
<feature type="region of interest" description="Disordered" evidence="10">
    <location>
        <begin position="40"/>
        <end position="164"/>
    </location>
</feature>
<feature type="active site" description="Proton donor" evidence="6">
    <location>
        <position position="664"/>
    </location>
</feature>
<name>A0A179FMZ6_METCM</name>
<feature type="active site" description="Proton donor" evidence="6">
    <location>
        <position position="301"/>
    </location>
</feature>
<evidence type="ECO:0000256" key="5">
    <source>
        <dbReference type="ARBA" id="ARBA00023157"/>
    </source>
</evidence>
<feature type="compositionally biased region" description="Low complexity" evidence="10">
    <location>
        <begin position="783"/>
        <end position="796"/>
    </location>
</feature>
<keyword evidence="5 8" id="KW-1015">Disulfide bond</keyword>
<feature type="compositionally biased region" description="Low complexity" evidence="10">
    <location>
        <begin position="744"/>
        <end position="763"/>
    </location>
</feature>
<dbReference type="InterPro" id="IPR001382">
    <property type="entry name" value="Glyco_hydro_47"/>
</dbReference>
<organism evidence="12 13">
    <name type="scientific">Pochonia chlamydosporia 170</name>
    <dbReference type="NCBI Taxonomy" id="1380566"/>
    <lineage>
        <taxon>Eukaryota</taxon>
        <taxon>Fungi</taxon>
        <taxon>Dikarya</taxon>
        <taxon>Ascomycota</taxon>
        <taxon>Pezizomycotina</taxon>
        <taxon>Sordariomycetes</taxon>
        <taxon>Hypocreomycetidae</taxon>
        <taxon>Hypocreales</taxon>
        <taxon>Clavicipitaceae</taxon>
        <taxon>Pochonia</taxon>
    </lineage>
</organism>
<dbReference type="PANTHER" id="PTHR11742:SF103">
    <property type="entry name" value="ENDOPLASMIC RETICULUM MANNOSIDASE MNL2-RELATED"/>
    <property type="match status" value="1"/>
</dbReference>
<dbReference type="UniPathway" id="UPA00378"/>
<evidence type="ECO:0000256" key="8">
    <source>
        <dbReference type="PIRSR" id="PIRSR601382-3"/>
    </source>
</evidence>
<protein>
    <recommendedName>
        <fullName evidence="9">alpha-1,2-Mannosidase</fullName>
        <ecNumber evidence="9">3.2.1.-</ecNumber>
    </recommendedName>
</protein>
<dbReference type="RefSeq" id="XP_018143618.1">
    <property type="nucleotide sequence ID" value="XM_018286838.1"/>
</dbReference>
<dbReference type="GO" id="GO:0005509">
    <property type="term" value="F:calcium ion binding"/>
    <property type="evidence" value="ECO:0007669"/>
    <property type="project" value="InterPro"/>
</dbReference>